<dbReference type="InterPro" id="IPR046342">
    <property type="entry name" value="CBS_dom_sf"/>
</dbReference>
<dbReference type="PANTHER" id="PTHR43080">
    <property type="entry name" value="CBS DOMAIN-CONTAINING PROTEIN CBSX3, MITOCHONDRIAL"/>
    <property type="match status" value="1"/>
</dbReference>
<dbReference type="EMBL" id="BOOF01000053">
    <property type="protein sequence ID" value="GIH66454.1"/>
    <property type="molecule type" value="Genomic_DNA"/>
</dbReference>
<keyword evidence="6" id="KW-1185">Reference proteome</keyword>
<dbReference type="SUPFAM" id="SSF54631">
    <property type="entry name" value="CBS-domain pair"/>
    <property type="match status" value="1"/>
</dbReference>
<dbReference type="CDD" id="cd04586">
    <property type="entry name" value="CBS_pair_BON_assoc"/>
    <property type="match status" value="1"/>
</dbReference>
<sequence length="324" mass="35368">MLKRFADARGLVLSATIAPCPLPTAQQTKVLKRRDFRPAGTCTTERLRDLRPCTWPRPGDGMEVAGHFPDGKAAPRDLKGGRGAPRDLREAAMNMKVQDVMTTEVASVHAGTPFRDIAEVLITHAVGAVPVVDGDGRVLGVVSEADLLRKEEFREQYYHEGYRPPLRARLRARLGQEGGARTKAAGGTAADLMTSPAVTVTAGTTTVAAARLMDEHGVKRLPVVDAEGRLRGIVSRHDLLKTFVRADREIEREVRVEILGRSLWADTSKVGVHVHQGVVTLTGEMDRHSAARVAVRMTRRVSGVVDVVDELRWKEDDTPTWSGG</sequence>
<organism evidence="5 6">
    <name type="scientific">Microbispora siamensis</name>
    <dbReference type="NCBI Taxonomy" id="564413"/>
    <lineage>
        <taxon>Bacteria</taxon>
        <taxon>Bacillati</taxon>
        <taxon>Actinomycetota</taxon>
        <taxon>Actinomycetes</taxon>
        <taxon>Streptosporangiales</taxon>
        <taxon>Streptosporangiaceae</taxon>
        <taxon>Microbispora</taxon>
    </lineage>
</organism>
<gene>
    <name evidence="5" type="ORF">Msi02_72710</name>
</gene>
<dbReference type="PROSITE" id="PS50914">
    <property type="entry name" value="BON"/>
    <property type="match status" value="1"/>
</dbReference>
<evidence type="ECO:0000256" key="2">
    <source>
        <dbReference type="PROSITE-ProRule" id="PRU00703"/>
    </source>
</evidence>
<evidence type="ECO:0000259" key="3">
    <source>
        <dbReference type="PROSITE" id="PS50914"/>
    </source>
</evidence>
<dbReference type="InterPro" id="IPR000644">
    <property type="entry name" value="CBS_dom"/>
</dbReference>
<dbReference type="InterPro" id="IPR007055">
    <property type="entry name" value="BON_dom"/>
</dbReference>
<dbReference type="Pfam" id="PF00571">
    <property type="entry name" value="CBS"/>
    <property type="match status" value="2"/>
</dbReference>
<feature type="domain" description="BON" evidence="3">
    <location>
        <begin position="246"/>
        <end position="315"/>
    </location>
</feature>
<dbReference type="Proteomes" id="UP000660454">
    <property type="component" value="Unassembled WGS sequence"/>
</dbReference>
<evidence type="ECO:0000259" key="4">
    <source>
        <dbReference type="PROSITE" id="PS51371"/>
    </source>
</evidence>
<dbReference type="Gene3D" id="3.10.580.10">
    <property type="entry name" value="CBS-domain"/>
    <property type="match status" value="1"/>
</dbReference>
<dbReference type="Pfam" id="PF04972">
    <property type="entry name" value="BON"/>
    <property type="match status" value="1"/>
</dbReference>
<feature type="domain" description="CBS" evidence="4">
    <location>
        <begin position="193"/>
        <end position="250"/>
    </location>
</feature>
<accession>A0ABQ4GYH4</accession>
<dbReference type="Gene3D" id="3.30.1340.30">
    <property type="match status" value="1"/>
</dbReference>
<keyword evidence="1 2" id="KW-0129">CBS domain</keyword>
<dbReference type="InterPro" id="IPR051257">
    <property type="entry name" value="Diverse_CBS-Domain"/>
</dbReference>
<evidence type="ECO:0008006" key="7">
    <source>
        <dbReference type="Google" id="ProtNLM"/>
    </source>
</evidence>
<dbReference type="SMART" id="SM00116">
    <property type="entry name" value="CBS"/>
    <property type="match status" value="2"/>
</dbReference>
<proteinExistence type="predicted"/>
<evidence type="ECO:0000256" key="1">
    <source>
        <dbReference type="ARBA" id="ARBA00023122"/>
    </source>
</evidence>
<name>A0ABQ4GYH4_9ACTN</name>
<dbReference type="PANTHER" id="PTHR43080:SF29">
    <property type="entry name" value="OS02G0818000 PROTEIN"/>
    <property type="match status" value="1"/>
</dbReference>
<dbReference type="PROSITE" id="PS51371">
    <property type="entry name" value="CBS"/>
    <property type="match status" value="2"/>
</dbReference>
<evidence type="ECO:0000313" key="5">
    <source>
        <dbReference type="EMBL" id="GIH66454.1"/>
    </source>
</evidence>
<feature type="domain" description="CBS" evidence="4">
    <location>
        <begin position="101"/>
        <end position="161"/>
    </location>
</feature>
<evidence type="ECO:0000313" key="6">
    <source>
        <dbReference type="Proteomes" id="UP000660454"/>
    </source>
</evidence>
<reference evidence="5 6" key="1">
    <citation type="submission" date="2021-01" db="EMBL/GenBank/DDBJ databases">
        <title>Whole genome shotgun sequence of Microbispora siamensis NBRC 104113.</title>
        <authorList>
            <person name="Komaki H."/>
            <person name="Tamura T."/>
        </authorList>
    </citation>
    <scope>NUCLEOTIDE SEQUENCE [LARGE SCALE GENOMIC DNA]</scope>
    <source>
        <strain evidence="5 6">NBRC 104113</strain>
    </source>
</reference>
<protein>
    <recommendedName>
        <fullName evidence="7">CBS domain-containing protein</fullName>
    </recommendedName>
</protein>
<comment type="caution">
    <text evidence="5">The sequence shown here is derived from an EMBL/GenBank/DDBJ whole genome shotgun (WGS) entry which is preliminary data.</text>
</comment>